<evidence type="ECO:0000256" key="1">
    <source>
        <dbReference type="ARBA" id="ARBA00004138"/>
    </source>
</evidence>
<evidence type="ECO:0000256" key="3">
    <source>
        <dbReference type="ARBA" id="ARBA00022490"/>
    </source>
</evidence>
<evidence type="ECO:0000256" key="6">
    <source>
        <dbReference type="SAM" id="Coils"/>
    </source>
</evidence>
<evidence type="ECO:0000256" key="7">
    <source>
        <dbReference type="SAM" id="MobiDB-lite"/>
    </source>
</evidence>
<dbReference type="GO" id="GO:0005929">
    <property type="term" value="C:cilium"/>
    <property type="evidence" value="ECO:0007669"/>
    <property type="project" value="TreeGrafter"/>
</dbReference>
<accession>A0A8C3K3Y1</accession>
<dbReference type="Pfam" id="PF23316">
    <property type="entry name" value="Ig_DLEC1_6th"/>
    <property type="match status" value="1"/>
</dbReference>
<dbReference type="PANTHER" id="PTHR46348">
    <property type="entry name" value="DELETED IN LUNG AND ESOPHAGEAL CANCER PROTEIN 1"/>
    <property type="match status" value="1"/>
</dbReference>
<evidence type="ECO:0000313" key="10">
    <source>
        <dbReference type="Proteomes" id="UP000694419"/>
    </source>
</evidence>
<feature type="compositionally biased region" description="Polar residues" evidence="7">
    <location>
        <begin position="53"/>
        <end position="67"/>
    </location>
</feature>
<name>A0A8C3K3Y1_9CHAR</name>
<dbReference type="Gene3D" id="2.60.40.10">
    <property type="entry name" value="Immunoglobulins"/>
    <property type="match status" value="7"/>
</dbReference>
<reference evidence="9" key="2">
    <citation type="submission" date="2025-09" db="UniProtKB">
        <authorList>
            <consortium name="Ensembl"/>
        </authorList>
    </citation>
    <scope>IDENTIFICATION</scope>
</reference>
<dbReference type="GO" id="GO:0008285">
    <property type="term" value="P:negative regulation of cell population proliferation"/>
    <property type="evidence" value="ECO:0007669"/>
    <property type="project" value="InterPro"/>
</dbReference>
<comment type="subcellular location">
    <subcellularLocation>
        <location evidence="1">Cell projection</location>
        <location evidence="1">Cilium</location>
    </subcellularLocation>
    <subcellularLocation>
        <location evidence="2">Cytoplasm</location>
    </subcellularLocation>
</comment>
<proteinExistence type="predicted"/>
<reference evidence="9" key="1">
    <citation type="submission" date="2025-08" db="UniProtKB">
        <authorList>
            <consortium name="Ensembl"/>
        </authorList>
    </citation>
    <scope>IDENTIFICATION</scope>
</reference>
<dbReference type="Ensembl" id="ENSCPGT00000016615.1">
    <property type="protein sequence ID" value="ENSCPGP00000015171.1"/>
    <property type="gene ID" value="ENSCPGG00000010698.1"/>
</dbReference>
<dbReference type="InterPro" id="IPR053879">
    <property type="entry name" value="HYDIN_VesB_CFA65-like_Ig"/>
</dbReference>
<feature type="domain" description="HYDIN/VesB/CFA65-like Ig-like" evidence="8">
    <location>
        <begin position="852"/>
        <end position="948"/>
    </location>
</feature>
<evidence type="ECO:0000256" key="2">
    <source>
        <dbReference type="ARBA" id="ARBA00004496"/>
    </source>
</evidence>
<keyword evidence="3" id="KW-0963">Cytoplasm</keyword>
<protein>
    <submittedName>
        <fullName evidence="9">DLEC1 cilia and flagella associated protein</fullName>
    </submittedName>
</protein>
<keyword evidence="5" id="KW-0966">Cell projection</keyword>
<dbReference type="GO" id="GO:0015631">
    <property type="term" value="F:tubulin binding"/>
    <property type="evidence" value="ECO:0007669"/>
    <property type="project" value="TreeGrafter"/>
</dbReference>
<evidence type="ECO:0000313" key="9">
    <source>
        <dbReference type="Ensembl" id="ENSCPGP00000015171.1"/>
    </source>
</evidence>
<feature type="coiled-coil region" evidence="6">
    <location>
        <begin position="225"/>
        <end position="253"/>
    </location>
</feature>
<keyword evidence="4" id="KW-0969">Cilium</keyword>
<dbReference type="InterPro" id="IPR033304">
    <property type="entry name" value="DLEC1"/>
</dbReference>
<dbReference type="InterPro" id="IPR013783">
    <property type="entry name" value="Ig-like_fold"/>
</dbReference>
<dbReference type="GO" id="GO:0005737">
    <property type="term" value="C:cytoplasm"/>
    <property type="evidence" value="ECO:0007669"/>
    <property type="project" value="TreeGrafter"/>
</dbReference>
<keyword evidence="6" id="KW-0175">Coiled coil</keyword>
<dbReference type="PANTHER" id="PTHR46348:SF1">
    <property type="entry name" value="DELETED IN LUNG AND ESOPHAGEAL CANCER PROTEIN 1"/>
    <property type="match status" value="1"/>
</dbReference>
<feature type="region of interest" description="Disordered" evidence="7">
    <location>
        <begin position="1263"/>
        <end position="1295"/>
    </location>
</feature>
<evidence type="ECO:0000256" key="5">
    <source>
        <dbReference type="ARBA" id="ARBA00023273"/>
    </source>
</evidence>
<dbReference type="Proteomes" id="UP000694419">
    <property type="component" value="Unplaced"/>
</dbReference>
<feature type="compositionally biased region" description="Low complexity" evidence="7">
    <location>
        <begin position="1438"/>
        <end position="1448"/>
    </location>
</feature>
<evidence type="ECO:0000256" key="4">
    <source>
        <dbReference type="ARBA" id="ARBA00023069"/>
    </source>
</evidence>
<feature type="compositionally biased region" description="Low complexity" evidence="7">
    <location>
        <begin position="1271"/>
        <end position="1285"/>
    </location>
</feature>
<organism evidence="9 10">
    <name type="scientific">Calidris pygmaea</name>
    <name type="common">Spoon-billed sandpiper</name>
    <dbReference type="NCBI Taxonomy" id="425635"/>
    <lineage>
        <taxon>Eukaryota</taxon>
        <taxon>Metazoa</taxon>
        <taxon>Chordata</taxon>
        <taxon>Craniata</taxon>
        <taxon>Vertebrata</taxon>
        <taxon>Euteleostomi</taxon>
        <taxon>Archelosauria</taxon>
        <taxon>Archosauria</taxon>
        <taxon>Dinosauria</taxon>
        <taxon>Saurischia</taxon>
        <taxon>Theropoda</taxon>
        <taxon>Coelurosauria</taxon>
        <taxon>Aves</taxon>
        <taxon>Neognathae</taxon>
        <taxon>Neoaves</taxon>
        <taxon>Charadriiformes</taxon>
        <taxon>Scolopacidae</taxon>
        <taxon>Calidris</taxon>
    </lineage>
</organism>
<dbReference type="Pfam" id="PF22544">
    <property type="entry name" value="HYDIN_VesB_CFA65-like_Ig"/>
    <property type="match status" value="1"/>
</dbReference>
<feature type="region of interest" description="Disordered" evidence="7">
    <location>
        <begin position="1"/>
        <end position="67"/>
    </location>
</feature>
<feature type="region of interest" description="Disordered" evidence="7">
    <location>
        <begin position="1438"/>
        <end position="1460"/>
    </location>
</feature>
<evidence type="ECO:0000259" key="8">
    <source>
        <dbReference type="Pfam" id="PF22544"/>
    </source>
</evidence>
<keyword evidence="10" id="KW-1185">Reference proteome</keyword>
<sequence length="1650" mass="184185">MDGSSGHDDDELSHLPALSPRAACGSWGRGKGFASFPQRPNSRPAPQPDGSRGASQASRKAQTPSGVPSQHFIAFLTNSYSCAALREHKKVPMVREGQGRNRVRGSQAAALSPPCVIFSGPSHYLSQPLCPPPTFSPSFANFSRFHPSLPNPSQAPSTNVLIFVPQDISHLLASTFEDLYTGDVIGEDIERNWIKSRGGDNVYHESFTEELQKLVAEYKCRLREADIVEENIIQAQDRAKAEEERALNVLKADLLPFFKIVFLVCFPVAVASSFRWIVNNELLRKNHLTCPDDYITDKLPVTRAPKVSLKLNFSVKSKQTFQSNQFSHKFQDWVFFFHCNSKQSQKSTISEFPQRWQFSEEEEERAYLAKLEKRQNYLKNPRFFPPNALHGGKSLVISQEKVEQTIARRKAEDNKGYGGMIAPGMTCQYTVQFIPEYLGDYEDCILVETQVSEPFLIPIQAKRPPPVLTLPHIIDCGSCIVGGIKVTIILCTNEGFSTGKFCIMPKKAWPPSNFRAVATAGFVLQDPFGIYPAGFELAPGQSTTVEVMFFPSLPEVSQQTYTIVCDNCQVNDVTVTGVGQLIALDLVFVTGGESEPEPGEATDVTAQHLIRFDPQNPHTTKEKKLVIRNTTHVELPFYWQIIKPNLKPLIQEETADFMKLQYNQDTESAFSLNPEEGVLLPQADHEFILTYTPQELKSYHSVIQMVLRDIPESPCLVKEGMLQNIATYKAEDAIALEIEVKGSTEPFHLLLEPYAIIIPGENFIGVNVRKSFKMWNNSKSPIKYTWEKIMPCDIMEVEPHTGVIDMNKCCEFELLITGSKPGCVSRNLQCKIEHCPEPVVLHVEAAFKGPLLCIDAPSLQLGLTKQGESVLRTFEIKNLCQLPAQWRMQESQVCLAERNEEVSPFTFQPSAGEIPPLGTCSVSVQFTSLLCQRLQTVLELEVENGEGSRLPVFVEVQTPQACLISSHLVFTEIYTGVPSKATSKLFNQTLLPAKYCWGKLIGSQATFCSAVVSPASGTLGPNEEKEFCIELSASIQHWRSHLTSICNVTFSGSDERQMLQSPCDLLLDFGSEVAFKDIVKRQLILTNHTGISAPFKLEAEYFTGSSLTPEQGIWPISKHAARRPQSEFAAALLSHGKGVAFHIQPSTGTLKAFQQLIIEITAYNDMWGEYRDDLVCEVGGAPLSSEVLLRQILHQLHFPDSFLFSSPRFGTHVSGGCPVFRRVRLNNPTPFDIRLDWEIYNLEEDDKKLVDLLMFFGDPFPRKDMDENETESAGSSSESEISSGTDSKEEEIITQEPTTQKIVSVLLRPHEGVPADNPYCITPRQIVVPGGGSISVCISFTPSVLPEAVPEVQCEGFLLGFMSLDDEVIDLPHKVHRGQVPSAGKGMVFYATASDLIPDQPRLRVLTDSVMTQSLKLINCTKVPLYFRLLLSTPFSLSSTDPQKNTKTTHSKKEEKEQQPQLVLHPQQNMLVKVSFHTTLELLTYHHLPDTQLLPGFQVLHSENGERKLKFNQNLVIEYSNCTTQLVPVTAYLTVPVLELSCDTLDFKTCFVAQTKTEHVFLWNRSGCRSYWTALLGILVFSVSPANGVLEAQEGDPPTKEILQISFTARSNIEYETMVTITGMLGEKPCKLQLRGRGTYDGKYEDLYLI</sequence>